<gene>
    <name evidence="2" type="ORF">TPAB3V08_LOCUS7521</name>
</gene>
<reference evidence="2" key="1">
    <citation type="submission" date="2021-03" db="EMBL/GenBank/DDBJ databases">
        <authorList>
            <person name="Tran Van P."/>
        </authorList>
    </citation>
    <scope>NUCLEOTIDE SEQUENCE</scope>
</reference>
<name>A0ABN7P4Y4_TIMPD</name>
<keyword evidence="3" id="KW-1185">Reference proteome</keyword>
<accession>A0ABN7P4Y4</accession>
<comment type="caution">
    <text evidence="2">The sequence shown here is derived from an EMBL/GenBank/DDBJ whole genome shotgun (WGS) entry which is preliminary data.</text>
</comment>
<organism evidence="2 3">
    <name type="scientific">Timema podura</name>
    <name type="common">Walking stick</name>
    <dbReference type="NCBI Taxonomy" id="61482"/>
    <lineage>
        <taxon>Eukaryota</taxon>
        <taxon>Metazoa</taxon>
        <taxon>Ecdysozoa</taxon>
        <taxon>Arthropoda</taxon>
        <taxon>Hexapoda</taxon>
        <taxon>Insecta</taxon>
        <taxon>Pterygota</taxon>
        <taxon>Neoptera</taxon>
        <taxon>Polyneoptera</taxon>
        <taxon>Phasmatodea</taxon>
        <taxon>Timematodea</taxon>
        <taxon>Timematoidea</taxon>
        <taxon>Timematidae</taxon>
        <taxon>Timema</taxon>
    </lineage>
</organism>
<feature type="non-terminal residue" evidence="2">
    <location>
        <position position="73"/>
    </location>
</feature>
<dbReference type="EMBL" id="CAJPIN010012772">
    <property type="protein sequence ID" value="CAG2060565.1"/>
    <property type="molecule type" value="Genomic_DNA"/>
</dbReference>
<evidence type="ECO:0000313" key="3">
    <source>
        <dbReference type="Proteomes" id="UP001153148"/>
    </source>
</evidence>
<protein>
    <submittedName>
        <fullName evidence="2">Uncharacterized protein</fullName>
    </submittedName>
</protein>
<evidence type="ECO:0000313" key="2">
    <source>
        <dbReference type="EMBL" id="CAG2060565.1"/>
    </source>
</evidence>
<dbReference type="Proteomes" id="UP001153148">
    <property type="component" value="Unassembled WGS sequence"/>
</dbReference>
<feature type="region of interest" description="Disordered" evidence="1">
    <location>
        <begin position="1"/>
        <end position="53"/>
    </location>
</feature>
<evidence type="ECO:0000256" key="1">
    <source>
        <dbReference type="SAM" id="MobiDB-lite"/>
    </source>
</evidence>
<proteinExistence type="predicted"/>
<sequence length="73" mass="8050">MKPRLGDSARPSKGSPVEYPQEDSGLRLSIPPSLARPPMPRNPAGRKDGGIKLLEITEQPLGYAQAKKRKRMQ</sequence>